<evidence type="ECO:0000313" key="2">
    <source>
        <dbReference type="Proteomes" id="UP000690515"/>
    </source>
</evidence>
<dbReference type="RefSeq" id="WP_215819437.1">
    <property type="nucleotide sequence ID" value="NZ_JAGSOY010000017.1"/>
</dbReference>
<comment type="caution">
    <text evidence="1">The sequence shown here is derived from an EMBL/GenBank/DDBJ whole genome shotgun (WGS) entry which is preliminary data.</text>
</comment>
<sequence>MNKLATLIIVYLISLISGCAMYEGGNIPSTSLDKSNINIKNKKSLSFTSLAKGGFSKPSKQPEFAQNIIKGELTTVLEKSGYFSRISTNDPEAELKLELIITEAGNPAALIPAFITGLSLYTIPSWATSNYEVNAIIQNKEGRQKKYLLKDSVTLVQWLPMIFAFPSHDFSVVPKVRKNMYRYLLKQIKDDGFLDKTNTAISLTN</sequence>
<name>A0ABS5ZB36_9GAMM</name>
<accession>A0ABS5ZB36</accession>
<dbReference type="EMBL" id="JAGSOY010000017">
    <property type="protein sequence ID" value="MBU2711274.1"/>
    <property type="molecule type" value="Genomic_DNA"/>
</dbReference>
<reference evidence="1 2" key="1">
    <citation type="submission" date="2021-04" db="EMBL/GenBank/DDBJ databases">
        <authorList>
            <person name="Pira H."/>
            <person name="Risdian C."/>
            <person name="Wink J."/>
        </authorList>
    </citation>
    <scope>NUCLEOTIDE SEQUENCE [LARGE SCALE GENOMIC DNA]</scope>
    <source>
        <strain evidence="1 2">WH53</strain>
    </source>
</reference>
<dbReference type="PROSITE" id="PS51257">
    <property type="entry name" value="PROKAR_LIPOPROTEIN"/>
    <property type="match status" value="1"/>
</dbReference>
<evidence type="ECO:0008006" key="3">
    <source>
        <dbReference type="Google" id="ProtNLM"/>
    </source>
</evidence>
<keyword evidence="2" id="KW-1185">Reference proteome</keyword>
<organism evidence="1 2">
    <name type="scientific">Zooshikella harenae</name>
    <dbReference type="NCBI Taxonomy" id="2827238"/>
    <lineage>
        <taxon>Bacteria</taxon>
        <taxon>Pseudomonadati</taxon>
        <taxon>Pseudomonadota</taxon>
        <taxon>Gammaproteobacteria</taxon>
        <taxon>Oceanospirillales</taxon>
        <taxon>Zooshikellaceae</taxon>
        <taxon>Zooshikella</taxon>
    </lineage>
</organism>
<evidence type="ECO:0000313" key="1">
    <source>
        <dbReference type="EMBL" id="MBU2711274.1"/>
    </source>
</evidence>
<dbReference type="Proteomes" id="UP000690515">
    <property type="component" value="Unassembled WGS sequence"/>
</dbReference>
<protein>
    <recommendedName>
        <fullName evidence="3">Lipoprotein</fullName>
    </recommendedName>
</protein>
<proteinExistence type="predicted"/>
<gene>
    <name evidence="1" type="ORF">KCG35_09385</name>
</gene>